<dbReference type="Proteomes" id="UP000634229">
    <property type="component" value="Unassembled WGS sequence"/>
</dbReference>
<evidence type="ECO:0000313" key="4">
    <source>
        <dbReference type="Proteomes" id="UP000634229"/>
    </source>
</evidence>
<dbReference type="RefSeq" id="WP_201870788.1">
    <property type="nucleotide sequence ID" value="NZ_JAERRF010000001.1"/>
</dbReference>
<feature type="region of interest" description="Disordered" evidence="1">
    <location>
        <begin position="80"/>
        <end position="117"/>
    </location>
</feature>
<keyword evidence="4" id="KW-1185">Reference proteome</keyword>
<comment type="caution">
    <text evidence="3">The sequence shown here is derived from an EMBL/GenBank/DDBJ whole genome shotgun (WGS) entry which is preliminary data.</text>
</comment>
<proteinExistence type="predicted"/>
<sequence>MRRTRTSRPAGRTGRLRATGPTALLACPLLVLTAACSGGSDDDAKATPSADRRSATPAATRLEKAALAQGDLKGYRVTSRKAENWASGQPKSRKRACQALADATGDEPSPAAKETVRRGVNGHKAPYKGVTAGISSYSAAGAKTFMRELKAALSDCAGGFSTTLSGRTVRYSEVRSTPLKAAGDDSVGYGLTASAQGTKIPMRVVAVRSGSTIALFMGVDFKKLSEFPVPRAIVDKQLEKLEKAGL</sequence>
<accession>A0ABS1N6L5</accession>
<keyword evidence="2" id="KW-0732">Signal</keyword>
<evidence type="ECO:0000256" key="2">
    <source>
        <dbReference type="SAM" id="SignalP"/>
    </source>
</evidence>
<feature type="chain" id="PRO_5046975262" description="Lipoprotein" evidence="2">
    <location>
        <begin position="34"/>
        <end position="246"/>
    </location>
</feature>
<evidence type="ECO:0000256" key="1">
    <source>
        <dbReference type="SAM" id="MobiDB-lite"/>
    </source>
</evidence>
<gene>
    <name evidence="3" type="ORF">JK363_02330</name>
</gene>
<reference evidence="3 4" key="1">
    <citation type="submission" date="2021-01" db="EMBL/GenBank/DDBJ databases">
        <title>WGS of actinomycetes isolated from Thailand.</title>
        <authorList>
            <person name="Thawai C."/>
        </authorList>
    </citation>
    <scope>NUCLEOTIDE SEQUENCE [LARGE SCALE GENOMIC DNA]</scope>
    <source>
        <strain evidence="3 4">CA1R205</strain>
    </source>
</reference>
<evidence type="ECO:0008006" key="5">
    <source>
        <dbReference type="Google" id="ProtNLM"/>
    </source>
</evidence>
<organism evidence="3 4">
    <name type="scientific">Streptomyces coffeae</name>
    <dbReference type="NCBI Taxonomy" id="621382"/>
    <lineage>
        <taxon>Bacteria</taxon>
        <taxon>Bacillati</taxon>
        <taxon>Actinomycetota</taxon>
        <taxon>Actinomycetes</taxon>
        <taxon>Kitasatosporales</taxon>
        <taxon>Streptomycetaceae</taxon>
        <taxon>Streptomyces</taxon>
    </lineage>
</organism>
<feature type="signal peptide" evidence="2">
    <location>
        <begin position="1"/>
        <end position="33"/>
    </location>
</feature>
<feature type="compositionally biased region" description="Basic and acidic residues" evidence="1">
    <location>
        <begin position="42"/>
        <end position="54"/>
    </location>
</feature>
<feature type="region of interest" description="Disordered" evidence="1">
    <location>
        <begin position="39"/>
        <end position="58"/>
    </location>
</feature>
<evidence type="ECO:0000313" key="3">
    <source>
        <dbReference type="EMBL" id="MBL1095531.1"/>
    </source>
</evidence>
<name>A0ABS1N6L5_9ACTN</name>
<protein>
    <recommendedName>
        <fullName evidence="5">Lipoprotein</fullName>
    </recommendedName>
</protein>
<dbReference type="EMBL" id="JAERRF010000001">
    <property type="protein sequence ID" value="MBL1095531.1"/>
    <property type="molecule type" value="Genomic_DNA"/>
</dbReference>